<evidence type="ECO:0000256" key="2">
    <source>
        <dbReference type="ARBA" id="ARBA00022448"/>
    </source>
</evidence>
<evidence type="ECO:0000256" key="1">
    <source>
        <dbReference type="ARBA" id="ARBA00004651"/>
    </source>
</evidence>
<name>A0A7X5VC60_9ACTN</name>
<dbReference type="InterPro" id="IPR052157">
    <property type="entry name" value="BCAA_transport_permease"/>
</dbReference>
<feature type="transmembrane region" description="Helical" evidence="9">
    <location>
        <begin position="58"/>
        <end position="81"/>
    </location>
</feature>
<evidence type="ECO:0000256" key="8">
    <source>
        <dbReference type="ARBA" id="ARBA00037998"/>
    </source>
</evidence>
<dbReference type="RefSeq" id="WP_167209361.1">
    <property type="nucleotide sequence ID" value="NZ_JAASRO010000001.1"/>
</dbReference>
<evidence type="ECO:0000313" key="11">
    <source>
        <dbReference type="Proteomes" id="UP000555407"/>
    </source>
</evidence>
<evidence type="ECO:0000256" key="3">
    <source>
        <dbReference type="ARBA" id="ARBA00022475"/>
    </source>
</evidence>
<keyword evidence="7 9" id="KW-0472">Membrane</keyword>
<dbReference type="Pfam" id="PF02653">
    <property type="entry name" value="BPD_transp_2"/>
    <property type="match status" value="1"/>
</dbReference>
<dbReference type="GO" id="GO:0005886">
    <property type="term" value="C:plasma membrane"/>
    <property type="evidence" value="ECO:0007669"/>
    <property type="project" value="UniProtKB-SubCell"/>
</dbReference>
<protein>
    <submittedName>
        <fullName evidence="10">Branched-chain amino acid transport system permease protein</fullName>
    </submittedName>
</protein>
<proteinExistence type="inferred from homology"/>
<comment type="subcellular location">
    <subcellularLocation>
        <location evidence="1">Cell membrane</location>
        <topology evidence="1">Multi-pass membrane protein</topology>
    </subcellularLocation>
</comment>
<feature type="transmembrane region" description="Helical" evidence="9">
    <location>
        <begin position="33"/>
        <end position="52"/>
    </location>
</feature>
<dbReference type="PANTHER" id="PTHR11795">
    <property type="entry name" value="BRANCHED-CHAIN AMINO ACID TRANSPORT SYSTEM PERMEASE PROTEIN LIVH"/>
    <property type="match status" value="1"/>
</dbReference>
<comment type="caution">
    <text evidence="10">The sequence shown here is derived from an EMBL/GenBank/DDBJ whole genome shotgun (WGS) entry which is preliminary data.</text>
</comment>
<reference evidence="10 11" key="1">
    <citation type="submission" date="2020-03" db="EMBL/GenBank/DDBJ databases">
        <title>Sequencing the genomes of 1000 actinobacteria strains.</title>
        <authorList>
            <person name="Klenk H.-P."/>
        </authorList>
    </citation>
    <scope>NUCLEOTIDE SEQUENCE [LARGE SCALE GENOMIC DNA]</scope>
    <source>
        <strain evidence="10 11">DSM 45490</strain>
    </source>
</reference>
<keyword evidence="6 9" id="KW-1133">Transmembrane helix</keyword>
<feature type="transmembrane region" description="Helical" evidence="9">
    <location>
        <begin position="93"/>
        <end position="114"/>
    </location>
</feature>
<dbReference type="AlphaFoldDB" id="A0A7X5VC60"/>
<feature type="transmembrane region" description="Helical" evidence="9">
    <location>
        <begin position="193"/>
        <end position="212"/>
    </location>
</feature>
<dbReference type="GO" id="GO:0006865">
    <property type="term" value="P:amino acid transport"/>
    <property type="evidence" value="ECO:0007669"/>
    <property type="project" value="UniProtKB-KW"/>
</dbReference>
<dbReference type="InterPro" id="IPR001851">
    <property type="entry name" value="ABC_transp_permease"/>
</dbReference>
<feature type="transmembrane region" description="Helical" evidence="9">
    <location>
        <begin position="255"/>
        <end position="276"/>
    </location>
</feature>
<dbReference type="GO" id="GO:0022857">
    <property type="term" value="F:transmembrane transporter activity"/>
    <property type="evidence" value="ECO:0007669"/>
    <property type="project" value="InterPro"/>
</dbReference>
<evidence type="ECO:0000256" key="9">
    <source>
        <dbReference type="SAM" id="Phobius"/>
    </source>
</evidence>
<sequence>MYSVELIVNGIVLGSGYALLAAGLAVIFGVLNVVNFAHGALYMLGAFAALFLMPVTGYWLGLVLSTALMAAAGVLLHEGILRHLPPDGAFSRTMLLTLGLAMIIQNGAVLIWGAGPRQLPVESVPAGQLDLGPVGVPLARAWIVVVSAVTLGGLYLVLNRTQIGRAMRGVAQNPTAALVVGISPLRIGRFAMALGVGLAGLAGATMAPVFTVSPQMGITIVFKVFAIVVIGGLGSVPGSVIVAFAVGMLESFAGGYGSAITQSVSVFAFMILIMLVRPRGLFAREVRV</sequence>
<keyword evidence="2" id="KW-0813">Transport</keyword>
<feature type="transmembrane region" description="Helical" evidence="9">
    <location>
        <begin position="6"/>
        <end position="26"/>
    </location>
</feature>
<accession>A0A7X5VC60</accession>
<dbReference type="PANTHER" id="PTHR11795:SF445">
    <property type="entry name" value="AMINO ACID ABC TRANSPORTER PERMEASE PROTEIN"/>
    <property type="match status" value="1"/>
</dbReference>
<dbReference type="Proteomes" id="UP000555407">
    <property type="component" value="Unassembled WGS sequence"/>
</dbReference>
<comment type="similarity">
    <text evidence="8">Belongs to the binding-protein-dependent transport system permease family. LivHM subfamily.</text>
</comment>
<evidence type="ECO:0000313" key="10">
    <source>
        <dbReference type="EMBL" id="NIK58510.1"/>
    </source>
</evidence>
<dbReference type="EMBL" id="JAASRO010000001">
    <property type="protein sequence ID" value="NIK58510.1"/>
    <property type="molecule type" value="Genomic_DNA"/>
</dbReference>
<feature type="transmembrane region" description="Helical" evidence="9">
    <location>
        <begin position="224"/>
        <end position="249"/>
    </location>
</feature>
<evidence type="ECO:0000256" key="5">
    <source>
        <dbReference type="ARBA" id="ARBA00022970"/>
    </source>
</evidence>
<keyword evidence="3" id="KW-1003">Cell membrane</keyword>
<keyword evidence="5" id="KW-0029">Amino-acid transport</keyword>
<gene>
    <name evidence="10" type="ORF">BJY22_004227</name>
</gene>
<evidence type="ECO:0000256" key="6">
    <source>
        <dbReference type="ARBA" id="ARBA00022989"/>
    </source>
</evidence>
<evidence type="ECO:0000256" key="7">
    <source>
        <dbReference type="ARBA" id="ARBA00023136"/>
    </source>
</evidence>
<evidence type="ECO:0000256" key="4">
    <source>
        <dbReference type="ARBA" id="ARBA00022692"/>
    </source>
</evidence>
<feature type="transmembrane region" description="Helical" evidence="9">
    <location>
        <begin position="134"/>
        <end position="158"/>
    </location>
</feature>
<keyword evidence="11" id="KW-1185">Reference proteome</keyword>
<organism evidence="10 11">
    <name type="scientific">Kribbella shirazensis</name>
    <dbReference type="NCBI Taxonomy" id="1105143"/>
    <lineage>
        <taxon>Bacteria</taxon>
        <taxon>Bacillati</taxon>
        <taxon>Actinomycetota</taxon>
        <taxon>Actinomycetes</taxon>
        <taxon>Propionibacteriales</taxon>
        <taxon>Kribbellaceae</taxon>
        <taxon>Kribbella</taxon>
    </lineage>
</organism>
<keyword evidence="4 9" id="KW-0812">Transmembrane</keyword>
<dbReference type="CDD" id="cd06582">
    <property type="entry name" value="TM_PBP1_LivH_like"/>
    <property type="match status" value="1"/>
</dbReference>